<feature type="transmembrane region" description="Helical" evidence="8">
    <location>
        <begin position="36"/>
        <end position="55"/>
    </location>
</feature>
<dbReference type="InterPro" id="IPR011701">
    <property type="entry name" value="MFS"/>
</dbReference>
<dbReference type="InterPro" id="IPR020846">
    <property type="entry name" value="MFS_dom"/>
</dbReference>
<proteinExistence type="inferred from homology"/>
<dbReference type="PRINTS" id="PR01035">
    <property type="entry name" value="TCRTETA"/>
</dbReference>
<dbReference type="Pfam" id="PF07690">
    <property type="entry name" value="MFS_1"/>
    <property type="match status" value="1"/>
</dbReference>
<evidence type="ECO:0000256" key="3">
    <source>
        <dbReference type="ARBA" id="ARBA00022448"/>
    </source>
</evidence>
<accession>A0A1G4YCB5</accession>
<keyword evidence="6 8" id="KW-1133">Transmembrane helix</keyword>
<evidence type="ECO:0000256" key="8">
    <source>
        <dbReference type="SAM" id="Phobius"/>
    </source>
</evidence>
<evidence type="ECO:0000256" key="6">
    <source>
        <dbReference type="ARBA" id="ARBA00022989"/>
    </source>
</evidence>
<evidence type="ECO:0000256" key="1">
    <source>
        <dbReference type="ARBA" id="ARBA00004651"/>
    </source>
</evidence>
<keyword evidence="4" id="KW-1003">Cell membrane</keyword>
<keyword evidence="11" id="KW-1185">Reference proteome</keyword>
<feature type="transmembrane region" description="Helical" evidence="8">
    <location>
        <begin position="130"/>
        <end position="152"/>
    </location>
</feature>
<dbReference type="PANTHER" id="PTHR23517">
    <property type="entry name" value="RESISTANCE PROTEIN MDTM, PUTATIVE-RELATED-RELATED"/>
    <property type="match status" value="1"/>
</dbReference>
<feature type="domain" description="Major facilitator superfamily (MFS) profile" evidence="9">
    <location>
        <begin position="37"/>
        <end position="409"/>
    </location>
</feature>
<gene>
    <name evidence="10" type="ORF">SAMN03159343_2524</name>
</gene>
<name>A0A1G4YCB5_9ACTN</name>
<evidence type="ECO:0000256" key="2">
    <source>
        <dbReference type="ARBA" id="ARBA00007520"/>
    </source>
</evidence>
<feature type="transmembrane region" description="Helical" evidence="8">
    <location>
        <begin position="385"/>
        <end position="406"/>
    </location>
</feature>
<dbReference type="RefSeq" id="WP_243469901.1">
    <property type="nucleotide sequence ID" value="NZ_FMUH01000003.1"/>
</dbReference>
<dbReference type="AlphaFoldDB" id="A0A1G4YCB5"/>
<dbReference type="InterPro" id="IPR050171">
    <property type="entry name" value="MFS_Transporters"/>
</dbReference>
<keyword evidence="5 8" id="KW-0812">Transmembrane</keyword>
<keyword evidence="3" id="KW-0813">Transport</keyword>
<evidence type="ECO:0000256" key="7">
    <source>
        <dbReference type="ARBA" id="ARBA00023136"/>
    </source>
</evidence>
<dbReference type="Proteomes" id="UP000198981">
    <property type="component" value="Unassembled WGS sequence"/>
</dbReference>
<sequence>MSQTLDGPVPGAAATGLDAADVGALHPVTGRPAGRAAIAVLMAASCMPILGAVLLSPVLPTLQRAFAGTPGVDALAPLVLTAPALMIALLAPIAGRIVDAVGRKRLLVGALAVYALLGTAPVLLDSLPAVLATRIGVGITEAAIMTCCTTLTADYSAGSRRAKLFGLQTIVTTLAATVFFGLGGALGSNDWRTPFWLYLVGLPLAVLAAVLVWTPTVPARVAGALPPLPWRRMLVPLAVSLVGGVVFYTPIVELSYVLDGLGVTETAAIGGIAALASLATAAGAASFPRIVRRGPAFLLPLAFGLAGVGLVVMGLAPAVPVAVVGAVVASAGTGIMLPSLLTWVVSNLSLAERGRGTGRWTAALFLGEFLCPLLVIALSGALSGIAVAVAVVGGLSIVVAVVVKALRPA</sequence>
<evidence type="ECO:0000256" key="5">
    <source>
        <dbReference type="ARBA" id="ARBA00022692"/>
    </source>
</evidence>
<evidence type="ECO:0000256" key="4">
    <source>
        <dbReference type="ARBA" id="ARBA00022475"/>
    </source>
</evidence>
<dbReference type="STRING" id="1960309.SAMN03159343_2524"/>
<evidence type="ECO:0000259" key="9">
    <source>
        <dbReference type="PROSITE" id="PS50850"/>
    </source>
</evidence>
<feature type="transmembrane region" description="Helical" evidence="8">
    <location>
        <begin position="195"/>
        <end position="213"/>
    </location>
</feature>
<keyword evidence="7 8" id="KW-0472">Membrane</keyword>
<dbReference type="InterPro" id="IPR036259">
    <property type="entry name" value="MFS_trans_sf"/>
</dbReference>
<feature type="transmembrane region" description="Helical" evidence="8">
    <location>
        <begin position="75"/>
        <end position="94"/>
    </location>
</feature>
<dbReference type="PROSITE" id="PS50850">
    <property type="entry name" value="MFS"/>
    <property type="match status" value="1"/>
</dbReference>
<feature type="transmembrane region" description="Helical" evidence="8">
    <location>
        <begin position="106"/>
        <end position="124"/>
    </location>
</feature>
<feature type="transmembrane region" description="Helical" evidence="8">
    <location>
        <begin position="360"/>
        <end position="379"/>
    </location>
</feature>
<dbReference type="GO" id="GO:0022857">
    <property type="term" value="F:transmembrane transporter activity"/>
    <property type="evidence" value="ECO:0007669"/>
    <property type="project" value="InterPro"/>
</dbReference>
<dbReference type="EMBL" id="FMUH01000003">
    <property type="protein sequence ID" value="SCX50969.1"/>
    <property type="molecule type" value="Genomic_DNA"/>
</dbReference>
<dbReference type="InterPro" id="IPR005829">
    <property type="entry name" value="Sugar_transporter_CS"/>
</dbReference>
<dbReference type="Gene3D" id="1.20.1250.20">
    <property type="entry name" value="MFS general substrate transporter like domains"/>
    <property type="match status" value="1"/>
</dbReference>
<dbReference type="GO" id="GO:0005886">
    <property type="term" value="C:plasma membrane"/>
    <property type="evidence" value="ECO:0007669"/>
    <property type="project" value="UniProtKB-SubCell"/>
</dbReference>
<comment type="subcellular location">
    <subcellularLocation>
        <location evidence="1">Cell membrane</location>
        <topology evidence="1">Multi-pass membrane protein</topology>
    </subcellularLocation>
</comment>
<dbReference type="InterPro" id="IPR001958">
    <property type="entry name" value="Tet-R_TetA/multi-R_MdtG-like"/>
</dbReference>
<feature type="transmembrane region" description="Helical" evidence="8">
    <location>
        <begin position="164"/>
        <end position="183"/>
    </location>
</feature>
<comment type="similarity">
    <text evidence="2">Belongs to the major facilitator superfamily. TCR/Tet family.</text>
</comment>
<evidence type="ECO:0000313" key="10">
    <source>
        <dbReference type="EMBL" id="SCX50969.1"/>
    </source>
</evidence>
<dbReference type="CDD" id="cd17473">
    <property type="entry name" value="MFS_arabinose_efflux_permease_like"/>
    <property type="match status" value="1"/>
</dbReference>
<protein>
    <submittedName>
        <fullName evidence="10">Predicted arabinose efflux permease, MFS family</fullName>
    </submittedName>
</protein>
<evidence type="ECO:0000313" key="11">
    <source>
        <dbReference type="Proteomes" id="UP000198981"/>
    </source>
</evidence>
<dbReference type="PANTHER" id="PTHR23517:SF13">
    <property type="entry name" value="MAJOR FACILITATOR SUPERFAMILY MFS_1"/>
    <property type="match status" value="1"/>
</dbReference>
<feature type="transmembrane region" description="Helical" evidence="8">
    <location>
        <begin position="322"/>
        <end position="348"/>
    </location>
</feature>
<dbReference type="PROSITE" id="PS00216">
    <property type="entry name" value="SUGAR_TRANSPORT_1"/>
    <property type="match status" value="1"/>
</dbReference>
<reference evidence="11" key="1">
    <citation type="submission" date="2016-10" db="EMBL/GenBank/DDBJ databases">
        <authorList>
            <person name="Varghese N."/>
            <person name="Submissions S."/>
        </authorList>
    </citation>
    <scope>NUCLEOTIDE SEQUENCE [LARGE SCALE GENOMIC DNA]</scope>
    <source>
        <strain evidence="11">DSM 45722</strain>
    </source>
</reference>
<dbReference type="SUPFAM" id="SSF103473">
    <property type="entry name" value="MFS general substrate transporter"/>
    <property type="match status" value="1"/>
</dbReference>
<feature type="transmembrane region" description="Helical" evidence="8">
    <location>
        <begin position="267"/>
        <end position="285"/>
    </location>
</feature>
<feature type="transmembrane region" description="Helical" evidence="8">
    <location>
        <begin position="234"/>
        <end position="252"/>
    </location>
</feature>
<feature type="transmembrane region" description="Helical" evidence="8">
    <location>
        <begin position="297"/>
        <end position="316"/>
    </location>
</feature>
<organism evidence="10 11">
    <name type="scientific">Klenkia marina</name>
    <dbReference type="NCBI Taxonomy" id="1960309"/>
    <lineage>
        <taxon>Bacteria</taxon>
        <taxon>Bacillati</taxon>
        <taxon>Actinomycetota</taxon>
        <taxon>Actinomycetes</taxon>
        <taxon>Geodermatophilales</taxon>
        <taxon>Geodermatophilaceae</taxon>
        <taxon>Klenkia</taxon>
    </lineage>
</organism>